<gene>
    <name evidence="4" type="ORF">F2P56_003139</name>
</gene>
<dbReference type="InterPro" id="IPR025724">
    <property type="entry name" value="GAG-pre-integrase_dom"/>
</dbReference>
<evidence type="ECO:0008006" key="6">
    <source>
        <dbReference type="Google" id="ProtNLM"/>
    </source>
</evidence>
<accession>A0A833YE07</accession>
<evidence type="ECO:0000313" key="5">
    <source>
        <dbReference type="Proteomes" id="UP000619265"/>
    </source>
</evidence>
<feature type="non-terminal residue" evidence="4">
    <location>
        <position position="478"/>
    </location>
</feature>
<feature type="compositionally biased region" description="Basic residues" evidence="1">
    <location>
        <begin position="198"/>
        <end position="207"/>
    </location>
</feature>
<dbReference type="Pfam" id="PF14223">
    <property type="entry name" value="Retrotran_gag_2"/>
    <property type="match status" value="1"/>
</dbReference>
<dbReference type="Pfam" id="PF13976">
    <property type="entry name" value="gag_pre-integrs"/>
    <property type="match status" value="1"/>
</dbReference>
<feature type="domain" description="Retrovirus-related Pol polyprotein from transposon TNT 1-94-like beta-barrel" evidence="3">
    <location>
        <begin position="280"/>
        <end position="358"/>
    </location>
</feature>
<comment type="caution">
    <text evidence="4">The sequence shown here is derived from an EMBL/GenBank/DDBJ whole genome shotgun (WGS) entry which is preliminary data.</text>
</comment>
<dbReference type="PANTHER" id="PTHR47481">
    <property type="match status" value="1"/>
</dbReference>
<dbReference type="AlphaFoldDB" id="A0A833YE07"/>
<dbReference type="Pfam" id="PF22936">
    <property type="entry name" value="Pol_BBD"/>
    <property type="match status" value="1"/>
</dbReference>
<feature type="compositionally biased region" description="Polar residues" evidence="1">
    <location>
        <begin position="224"/>
        <end position="236"/>
    </location>
</feature>
<protein>
    <recommendedName>
        <fullName evidence="6">GAG-pre-integrase domain-containing protein</fullName>
    </recommendedName>
</protein>
<sequence length="478" mass="52892">MPYLHGQQLFGFVDGSVLPPSSYLPDVGGVSLPNPAFTRWFQQDQVILSLLVSSLSEGVLTQVVGLSTSREVWLALQRMFSAHSQARITRIRFQLSTLKKGDSTITDYFQKAKILFDTLAAIGKPLEDCEIVSYLLAGLDTTYDPLITSITRVDPMTLDDVFGHLQTYEAHLEQQTSAVDVAVASANLATNKDVPHSNNRHNGHRGRFSNNNFQRSHGRGRSRGTPTNNQHPSRIQCQVCGKPGHWAISYWRRFDHSFQNSQSLPTAFMATAPATNDTAWYVDSGATHHLTNDFQNLNLHAKPYHGPDQIHVGDGTGLNVDHIGSSKLPLSNNSFLLNKLLHVPSVTKNLISVSQFTTDNGVFIEFHGDHFCIKDEATRNILLQGKAEAGLYPFPSTISRLPQALLSNRAPLTTWHSRLGHPSMKIVRHIISRFSLPITSNKIDSVCAACQQGKSHQLLFVPSETVSKGPLDLIFSDI</sequence>
<reference evidence="4" key="1">
    <citation type="submission" date="2015-10" db="EMBL/GenBank/DDBJ databases">
        <authorList>
            <person name="Martinez-Garcia P.J."/>
            <person name="Crepeau M.W."/>
            <person name="Puiu D."/>
            <person name="Gonzalez-Ibeas D."/>
            <person name="Whalen J."/>
            <person name="Stevens K."/>
            <person name="Paul R."/>
            <person name="Butterfield T."/>
            <person name="Britton M."/>
            <person name="Reagan R."/>
            <person name="Chakraborty S."/>
            <person name="Walawage S.L."/>
            <person name="Vasquez-Gross H.A."/>
            <person name="Cardeno C."/>
            <person name="Famula R."/>
            <person name="Pratt K."/>
            <person name="Kuruganti S."/>
            <person name="Aradhya M.K."/>
            <person name="Leslie C.A."/>
            <person name="Dandekar A.M."/>
            <person name="Salzberg S.L."/>
            <person name="Wegrzyn J.L."/>
            <person name="Langley C.H."/>
            <person name="Neale D.B."/>
        </authorList>
    </citation>
    <scope>NUCLEOTIDE SEQUENCE</scope>
    <source>
        <tissue evidence="4">Leaves</tissue>
    </source>
</reference>
<proteinExistence type="predicted"/>
<dbReference type="Gramene" id="Jr01_33870_p1">
    <property type="protein sequence ID" value="cds.Jr01_33870_p1"/>
    <property type="gene ID" value="Jr01_33870"/>
</dbReference>
<dbReference type="InterPro" id="IPR054722">
    <property type="entry name" value="PolX-like_BBD"/>
</dbReference>
<reference evidence="4" key="2">
    <citation type="submission" date="2020-03" db="EMBL/GenBank/DDBJ databases">
        <title>Walnut 2.0.</title>
        <authorList>
            <person name="Marrano A."/>
            <person name="Britton M."/>
            <person name="Zimin A.V."/>
            <person name="Zaini P.A."/>
            <person name="Workman R."/>
            <person name="Puiu D."/>
            <person name="Bianco L."/>
            <person name="Allen B.J."/>
            <person name="Troggio M."/>
            <person name="Leslie C.A."/>
            <person name="Timp W."/>
            <person name="Dendekar A."/>
            <person name="Salzberg S.L."/>
            <person name="Neale D.B."/>
        </authorList>
    </citation>
    <scope>NUCLEOTIDE SEQUENCE</scope>
    <source>
        <tissue evidence="4">Leaves</tissue>
    </source>
</reference>
<feature type="region of interest" description="Disordered" evidence="1">
    <location>
        <begin position="191"/>
        <end position="236"/>
    </location>
</feature>
<evidence type="ECO:0000259" key="2">
    <source>
        <dbReference type="Pfam" id="PF13976"/>
    </source>
</evidence>
<name>A0A833YE07_JUGRE</name>
<feature type="domain" description="GAG-pre-integrase" evidence="2">
    <location>
        <begin position="390"/>
        <end position="455"/>
    </location>
</feature>
<dbReference type="Proteomes" id="UP000619265">
    <property type="component" value="Unassembled WGS sequence"/>
</dbReference>
<evidence type="ECO:0000259" key="3">
    <source>
        <dbReference type="Pfam" id="PF22936"/>
    </source>
</evidence>
<organism evidence="4 5">
    <name type="scientific">Juglans regia</name>
    <name type="common">English walnut</name>
    <dbReference type="NCBI Taxonomy" id="51240"/>
    <lineage>
        <taxon>Eukaryota</taxon>
        <taxon>Viridiplantae</taxon>
        <taxon>Streptophyta</taxon>
        <taxon>Embryophyta</taxon>
        <taxon>Tracheophyta</taxon>
        <taxon>Spermatophyta</taxon>
        <taxon>Magnoliopsida</taxon>
        <taxon>eudicotyledons</taxon>
        <taxon>Gunneridae</taxon>
        <taxon>Pentapetalae</taxon>
        <taxon>rosids</taxon>
        <taxon>fabids</taxon>
        <taxon>Fagales</taxon>
        <taxon>Juglandaceae</taxon>
        <taxon>Juglans</taxon>
    </lineage>
</organism>
<evidence type="ECO:0000256" key="1">
    <source>
        <dbReference type="SAM" id="MobiDB-lite"/>
    </source>
</evidence>
<dbReference type="PANTHER" id="PTHR47481:SF10">
    <property type="entry name" value="COPIA-LIKE POLYPROTEIN_RETROTRANSPOSON"/>
    <property type="match status" value="1"/>
</dbReference>
<evidence type="ECO:0000313" key="4">
    <source>
        <dbReference type="EMBL" id="KAF5482581.1"/>
    </source>
</evidence>
<dbReference type="EMBL" id="LIHL02000001">
    <property type="protein sequence ID" value="KAF5482581.1"/>
    <property type="molecule type" value="Genomic_DNA"/>
</dbReference>